<reference evidence="5" key="1">
    <citation type="journal article" date="2020" name="mSystems">
        <title>Genome- and Community-Level Interaction Insights into Carbon Utilization and Element Cycling Functions of Hydrothermarchaeota in Hydrothermal Sediment.</title>
        <authorList>
            <person name="Zhou Z."/>
            <person name="Liu Y."/>
            <person name="Xu W."/>
            <person name="Pan J."/>
            <person name="Luo Z.H."/>
            <person name="Li M."/>
        </authorList>
    </citation>
    <scope>NUCLEOTIDE SEQUENCE [LARGE SCALE GENOMIC DNA]</scope>
    <source>
        <strain evidence="5">SpSt-524</strain>
    </source>
</reference>
<gene>
    <name evidence="5" type="ORF">ENS82_04450</name>
</gene>
<evidence type="ECO:0000256" key="1">
    <source>
        <dbReference type="ARBA" id="ARBA00023015"/>
    </source>
</evidence>
<keyword evidence="3" id="KW-0804">Transcription</keyword>
<dbReference type="PRINTS" id="PR00035">
    <property type="entry name" value="HTHGNTR"/>
</dbReference>
<evidence type="ECO:0000256" key="3">
    <source>
        <dbReference type="ARBA" id="ARBA00023163"/>
    </source>
</evidence>
<dbReference type="Pfam" id="PF07702">
    <property type="entry name" value="UTRA"/>
    <property type="match status" value="1"/>
</dbReference>
<name>A0A7C3HTQ5_MEIRU</name>
<dbReference type="GO" id="GO:0003677">
    <property type="term" value="F:DNA binding"/>
    <property type="evidence" value="ECO:0007669"/>
    <property type="project" value="UniProtKB-KW"/>
</dbReference>
<accession>A0A7C3HTQ5</accession>
<dbReference type="Gene3D" id="3.40.1410.10">
    <property type="entry name" value="Chorismate lyase-like"/>
    <property type="match status" value="1"/>
</dbReference>
<dbReference type="SMART" id="SM00866">
    <property type="entry name" value="UTRA"/>
    <property type="match status" value="1"/>
</dbReference>
<protein>
    <submittedName>
        <fullName evidence="5">GntR family transcriptional regulator</fullName>
    </submittedName>
</protein>
<dbReference type="PANTHER" id="PTHR44846">
    <property type="entry name" value="MANNOSYL-D-GLYCERATE TRANSPORT/METABOLISM SYSTEM REPRESSOR MNGR-RELATED"/>
    <property type="match status" value="1"/>
</dbReference>
<dbReference type="PANTHER" id="PTHR44846:SF1">
    <property type="entry name" value="MANNOSYL-D-GLYCERATE TRANSPORT_METABOLISM SYSTEM REPRESSOR MNGR-RELATED"/>
    <property type="match status" value="1"/>
</dbReference>
<dbReference type="InterPro" id="IPR036388">
    <property type="entry name" value="WH-like_DNA-bd_sf"/>
</dbReference>
<dbReference type="EMBL" id="DSWI01000011">
    <property type="protein sequence ID" value="HFG19959.1"/>
    <property type="molecule type" value="Genomic_DNA"/>
</dbReference>
<evidence type="ECO:0000259" key="4">
    <source>
        <dbReference type="PROSITE" id="PS50949"/>
    </source>
</evidence>
<dbReference type="GO" id="GO:0003700">
    <property type="term" value="F:DNA-binding transcription factor activity"/>
    <property type="evidence" value="ECO:0007669"/>
    <property type="project" value="InterPro"/>
</dbReference>
<dbReference type="InterPro" id="IPR028978">
    <property type="entry name" value="Chorismate_lyase_/UTRA_dom_sf"/>
</dbReference>
<dbReference type="RefSeq" id="WP_409654674.1">
    <property type="nucleotide sequence ID" value="NZ_JBKBUW010000006.1"/>
</dbReference>
<dbReference type="Gene3D" id="1.10.10.10">
    <property type="entry name" value="Winged helix-like DNA-binding domain superfamily/Winged helix DNA-binding domain"/>
    <property type="match status" value="1"/>
</dbReference>
<dbReference type="SMART" id="SM00345">
    <property type="entry name" value="HTH_GNTR"/>
    <property type="match status" value="1"/>
</dbReference>
<dbReference type="InterPro" id="IPR050679">
    <property type="entry name" value="Bact_HTH_transcr_reg"/>
</dbReference>
<evidence type="ECO:0000256" key="2">
    <source>
        <dbReference type="ARBA" id="ARBA00023125"/>
    </source>
</evidence>
<dbReference type="SUPFAM" id="SSF46785">
    <property type="entry name" value="Winged helix' DNA-binding domain"/>
    <property type="match status" value="1"/>
</dbReference>
<dbReference type="AlphaFoldDB" id="A0A7C3HTQ5"/>
<organism evidence="5">
    <name type="scientific">Meiothermus ruber</name>
    <dbReference type="NCBI Taxonomy" id="277"/>
    <lineage>
        <taxon>Bacteria</taxon>
        <taxon>Thermotogati</taxon>
        <taxon>Deinococcota</taxon>
        <taxon>Deinococci</taxon>
        <taxon>Thermales</taxon>
        <taxon>Thermaceae</taxon>
        <taxon>Meiothermus</taxon>
    </lineage>
</organism>
<dbReference type="SUPFAM" id="SSF64288">
    <property type="entry name" value="Chorismate lyase-like"/>
    <property type="match status" value="1"/>
</dbReference>
<sequence>METKLDPHSATPLYLQLEALLREALASNTWKAGEALPPERALAEQFGVSRLTLRKALERLEAQGLVQRRQGSGTYVAPRLEQPLSTLTGFSEDMRARGLEPTARWLKRGLFTASPEEVLALSLSPGEKVARLERVRSAQGEPMAVERAALPAHLLPHPEQVKESLYAYLESKGLRPVRALQRLRSVAASRQEAELLGLRVGEPVLYIERLSYLADGSVLEFTRSHYRGDRYDFVAELRSNAG</sequence>
<dbReference type="InterPro" id="IPR000524">
    <property type="entry name" value="Tscrpt_reg_HTH_GntR"/>
</dbReference>
<dbReference type="Pfam" id="PF00392">
    <property type="entry name" value="GntR"/>
    <property type="match status" value="1"/>
</dbReference>
<proteinExistence type="predicted"/>
<feature type="domain" description="HTH gntR-type" evidence="4">
    <location>
        <begin position="11"/>
        <end position="79"/>
    </location>
</feature>
<dbReference type="PROSITE" id="PS50949">
    <property type="entry name" value="HTH_GNTR"/>
    <property type="match status" value="1"/>
</dbReference>
<dbReference type="CDD" id="cd07377">
    <property type="entry name" value="WHTH_GntR"/>
    <property type="match status" value="1"/>
</dbReference>
<dbReference type="InterPro" id="IPR011663">
    <property type="entry name" value="UTRA"/>
</dbReference>
<dbReference type="GO" id="GO:0045892">
    <property type="term" value="P:negative regulation of DNA-templated transcription"/>
    <property type="evidence" value="ECO:0007669"/>
    <property type="project" value="TreeGrafter"/>
</dbReference>
<dbReference type="FunFam" id="1.10.10.10:FF:000079">
    <property type="entry name" value="GntR family transcriptional regulator"/>
    <property type="match status" value="1"/>
</dbReference>
<keyword evidence="2" id="KW-0238">DNA-binding</keyword>
<evidence type="ECO:0000313" key="5">
    <source>
        <dbReference type="EMBL" id="HFG19959.1"/>
    </source>
</evidence>
<keyword evidence="1" id="KW-0805">Transcription regulation</keyword>
<comment type="caution">
    <text evidence="5">The sequence shown here is derived from an EMBL/GenBank/DDBJ whole genome shotgun (WGS) entry which is preliminary data.</text>
</comment>
<dbReference type="InterPro" id="IPR036390">
    <property type="entry name" value="WH_DNA-bd_sf"/>
</dbReference>